<reference evidence="2" key="1">
    <citation type="submission" date="2013-11" db="EMBL/GenBank/DDBJ databases">
        <title>The Genome Sequence of Phytophthora parasitica CHvinca01.</title>
        <authorList>
            <consortium name="The Broad Institute Genomics Platform"/>
            <person name="Russ C."/>
            <person name="Tyler B."/>
            <person name="Panabieres F."/>
            <person name="Shan W."/>
            <person name="Tripathy S."/>
            <person name="Grunwald N."/>
            <person name="Machado M."/>
            <person name="Johnson C.S."/>
            <person name="Arredondo F."/>
            <person name="Hong C."/>
            <person name="Coffey M."/>
            <person name="Young S.K."/>
            <person name="Zeng Q."/>
            <person name="Gargeya S."/>
            <person name="Fitzgerald M."/>
            <person name="Abouelleil A."/>
            <person name="Alvarado L."/>
            <person name="Chapman S.B."/>
            <person name="Gainer-Dewar J."/>
            <person name="Goldberg J."/>
            <person name="Griggs A."/>
            <person name="Gujja S."/>
            <person name="Hansen M."/>
            <person name="Howarth C."/>
            <person name="Imamovic A."/>
            <person name="Ireland A."/>
            <person name="Larimer J."/>
            <person name="McCowan C."/>
            <person name="Murphy C."/>
            <person name="Pearson M."/>
            <person name="Poon T.W."/>
            <person name="Priest M."/>
            <person name="Roberts A."/>
            <person name="Saif S."/>
            <person name="Shea T."/>
            <person name="Sykes S."/>
            <person name="Wortman J."/>
            <person name="Nusbaum C."/>
            <person name="Birren B."/>
        </authorList>
    </citation>
    <scope>NUCLEOTIDE SEQUENCE [LARGE SCALE GENOMIC DNA]</scope>
    <source>
        <strain evidence="2">CHvinca01</strain>
    </source>
</reference>
<evidence type="ECO:0000313" key="1">
    <source>
        <dbReference type="EMBL" id="ETK92133.1"/>
    </source>
</evidence>
<dbReference type="OrthoDB" id="125352at2759"/>
<organism evidence="1">
    <name type="scientific">Phytophthora nicotianae</name>
    <name type="common">Potato buckeye rot agent</name>
    <name type="synonym">Phytophthora parasitica</name>
    <dbReference type="NCBI Taxonomy" id="4792"/>
    <lineage>
        <taxon>Eukaryota</taxon>
        <taxon>Sar</taxon>
        <taxon>Stramenopiles</taxon>
        <taxon>Oomycota</taxon>
        <taxon>Peronosporomycetes</taxon>
        <taxon>Peronosporales</taxon>
        <taxon>Peronosporaceae</taxon>
        <taxon>Phytophthora</taxon>
    </lineage>
</organism>
<dbReference type="EMBL" id="KI678496">
    <property type="protein sequence ID" value="ETL98700.1"/>
    <property type="molecule type" value="Genomic_DNA"/>
</dbReference>
<protein>
    <submittedName>
        <fullName evidence="1">Uncharacterized protein</fullName>
    </submittedName>
</protein>
<evidence type="ECO:0000313" key="2">
    <source>
        <dbReference type="EMBL" id="ETL98700.1"/>
    </source>
</evidence>
<proteinExistence type="predicted"/>
<accession>W2HA21</accession>
<sequence>MSASDGSFHYDPIFDVMHIAGKWFYIKKFANGVPVEDAPVQDVQSKHYFKKVMFLCAVGSKRSKCLGPREHNIYLRRPHQHLT</sequence>
<dbReference type="Proteomes" id="UP000054423">
    <property type="component" value="Unassembled WGS sequence"/>
</dbReference>
<gene>
    <name evidence="1" type="ORF">L915_04446</name>
    <name evidence="2" type="ORF">L917_04287</name>
</gene>
<dbReference type="EMBL" id="KI685231">
    <property type="protein sequence ID" value="ETK92133.1"/>
    <property type="molecule type" value="Genomic_DNA"/>
</dbReference>
<reference evidence="1" key="2">
    <citation type="submission" date="2013-11" db="EMBL/GenBank/DDBJ databases">
        <title>The Genome Sequence of Phytophthora parasitica CJ02B3.</title>
        <authorList>
            <consortium name="The Broad Institute Genomics Platform"/>
            <person name="Russ C."/>
            <person name="Tyler B."/>
            <person name="Panabieres F."/>
            <person name="Shan W."/>
            <person name="Tripathy S."/>
            <person name="Grunwald N."/>
            <person name="Machado M."/>
            <person name="Johnson C.S."/>
            <person name="Arredondo F."/>
            <person name="Hong C."/>
            <person name="Coffey M."/>
            <person name="Young S.K."/>
            <person name="Zeng Q."/>
            <person name="Gargeya S."/>
            <person name="Fitzgerald M."/>
            <person name="Abouelleil A."/>
            <person name="Alvarado L."/>
            <person name="Chapman S.B."/>
            <person name="Gainer-Dewar J."/>
            <person name="Goldberg J."/>
            <person name="Griggs A."/>
            <person name="Gujja S."/>
            <person name="Hansen M."/>
            <person name="Howarth C."/>
            <person name="Imamovic A."/>
            <person name="Ireland A."/>
            <person name="Larimer J."/>
            <person name="McCowan C."/>
            <person name="Murphy C."/>
            <person name="Pearson M."/>
            <person name="Poon T.W."/>
            <person name="Priest M."/>
            <person name="Roberts A."/>
            <person name="Saif S."/>
            <person name="Shea T."/>
            <person name="Sykes S."/>
            <person name="Wortman J."/>
            <person name="Nusbaum C."/>
            <person name="Birren B."/>
        </authorList>
    </citation>
    <scope>NUCLEOTIDE SEQUENCE [LARGE SCALE GENOMIC DNA]</scope>
    <source>
        <strain evidence="1">CJ02B3</strain>
    </source>
</reference>
<dbReference type="AlphaFoldDB" id="W2HA21"/>
<name>W2HA21_PHYNI</name>
<dbReference type="Proteomes" id="UP000053236">
    <property type="component" value="Unassembled WGS sequence"/>
</dbReference>